<evidence type="ECO:0000256" key="1">
    <source>
        <dbReference type="ARBA" id="ARBA00004496"/>
    </source>
</evidence>
<dbReference type="InterPro" id="IPR051552">
    <property type="entry name" value="HptR"/>
</dbReference>
<dbReference type="InterPro" id="IPR018060">
    <property type="entry name" value="HTH_AraC"/>
</dbReference>
<feature type="domain" description="HTH araC/xylS-type" evidence="9">
    <location>
        <begin position="452"/>
        <end position="550"/>
    </location>
</feature>
<dbReference type="EMBL" id="JBHSQV010000150">
    <property type="protein sequence ID" value="MFC5987076.1"/>
    <property type="molecule type" value="Genomic_DNA"/>
</dbReference>
<proteinExistence type="predicted"/>
<dbReference type="Proteomes" id="UP001596250">
    <property type="component" value="Unassembled WGS sequence"/>
</dbReference>
<comment type="subcellular location">
    <subcellularLocation>
        <location evidence="1">Cytoplasm</location>
    </subcellularLocation>
</comment>
<evidence type="ECO:0000313" key="11">
    <source>
        <dbReference type="EMBL" id="MFC5987076.1"/>
    </source>
</evidence>
<feature type="domain" description="Response regulatory" evidence="10">
    <location>
        <begin position="3"/>
        <end position="120"/>
    </location>
</feature>
<dbReference type="InterPro" id="IPR020449">
    <property type="entry name" value="Tscrpt_reg_AraC-type_HTH"/>
</dbReference>
<evidence type="ECO:0000313" key="12">
    <source>
        <dbReference type="Proteomes" id="UP001596250"/>
    </source>
</evidence>
<dbReference type="InterPro" id="IPR018062">
    <property type="entry name" value="HTH_AraC-typ_CS"/>
</dbReference>
<comment type="caution">
    <text evidence="11">The sequence shown here is derived from an EMBL/GenBank/DDBJ whole genome shotgun (WGS) entry which is preliminary data.</text>
</comment>
<evidence type="ECO:0000256" key="3">
    <source>
        <dbReference type="ARBA" id="ARBA00022553"/>
    </source>
</evidence>
<dbReference type="InterPro" id="IPR011006">
    <property type="entry name" value="CheY-like_superfamily"/>
</dbReference>
<dbReference type="Pfam" id="PF12833">
    <property type="entry name" value="HTH_18"/>
    <property type="match status" value="1"/>
</dbReference>
<keyword evidence="7" id="KW-0804">Transcription</keyword>
<keyword evidence="2" id="KW-0963">Cytoplasm</keyword>
<dbReference type="SMART" id="SM00342">
    <property type="entry name" value="HTH_ARAC"/>
    <property type="match status" value="1"/>
</dbReference>
<dbReference type="PROSITE" id="PS00041">
    <property type="entry name" value="HTH_ARAC_FAMILY_1"/>
    <property type="match status" value="1"/>
</dbReference>
<keyword evidence="6" id="KW-0238">DNA-binding</keyword>
<accession>A0ABW1IPV4</accession>
<dbReference type="SUPFAM" id="SSF52172">
    <property type="entry name" value="CheY-like"/>
    <property type="match status" value="1"/>
</dbReference>
<dbReference type="PANTHER" id="PTHR42713:SF3">
    <property type="entry name" value="TRANSCRIPTIONAL REGULATORY PROTEIN HPTR"/>
    <property type="match status" value="1"/>
</dbReference>
<dbReference type="InterPro" id="IPR009057">
    <property type="entry name" value="Homeodomain-like_sf"/>
</dbReference>
<protein>
    <submittedName>
        <fullName evidence="11">Response regulator</fullName>
    </submittedName>
</protein>
<dbReference type="Gene3D" id="1.10.10.60">
    <property type="entry name" value="Homeodomain-like"/>
    <property type="match status" value="2"/>
</dbReference>
<feature type="modified residue" description="4-aspartylphosphate" evidence="8">
    <location>
        <position position="55"/>
    </location>
</feature>
<evidence type="ECO:0000256" key="6">
    <source>
        <dbReference type="ARBA" id="ARBA00023125"/>
    </source>
</evidence>
<dbReference type="SUPFAM" id="SSF46689">
    <property type="entry name" value="Homeodomain-like"/>
    <property type="match status" value="2"/>
</dbReference>
<organism evidence="11 12">
    <name type="scientific">Marinicrinis lubricantis</name>
    <dbReference type="NCBI Taxonomy" id="2086470"/>
    <lineage>
        <taxon>Bacteria</taxon>
        <taxon>Bacillati</taxon>
        <taxon>Bacillota</taxon>
        <taxon>Bacilli</taxon>
        <taxon>Bacillales</taxon>
        <taxon>Paenibacillaceae</taxon>
    </lineage>
</organism>
<dbReference type="PRINTS" id="PR00032">
    <property type="entry name" value="HTHARAC"/>
</dbReference>
<dbReference type="PROSITE" id="PS01124">
    <property type="entry name" value="HTH_ARAC_FAMILY_2"/>
    <property type="match status" value="1"/>
</dbReference>
<keyword evidence="3 8" id="KW-0597">Phosphoprotein</keyword>
<dbReference type="InterPro" id="IPR001789">
    <property type="entry name" value="Sig_transdc_resp-reg_receiver"/>
</dbReference>
<keyword evidence="12" id="KW-1185">Reference proteome</keyword>
<evidence type="ECO:0000259" key="10">
    <source>
        <dbReference type="PROSITE" id="PS50110"/>
    </source>
</evidence>
<dbReference type="Pfam" id="PF00072">
    <property type="entry name" value="Response_reg"/>
    <property type="match status" value="1"/>
</dbReference>
<evidence type="ECO:0000256" key="8">
    <source>
        <dbReference type="PROSITE-ProRule" id="PRU00169"/>
    </source>
</evidence>
<evidence type="ECO:0000256" key="2">
    <source>
        <dbReference type="ARBA" id="ARBA00022490"/>
    </source>
</evidence>
<dbReference type="SMART" id="SM00448">
    <property type="entry name" value="REC"/>
    <property type="match status" value="1"/>
</dbReference>
<keyword evidence="5" id="KW-0805">Transcription regulation</keyword>
<keyword evidence="4" id="KW-0902">Two-component regulatory system</keyword>
<evidence type="ECO:0000259" key="9">
    <source>
        <dbReference type="PROSITE" id="PS01124"/>
    </source>
</evidence>
<dbReference type="CDD" id="cd17536">
    <property type="entry name" value="REC_YesN-like"/>
    <property type="match status" value="1"/>
</dbReference>
<gene>
    <name evidence="11" type="ORF">ACFPXP_11740</name>
</gene>
<evidence type="ECO:0000256" key="4">
    <source>
        <dbReference type="ARBA" id="ARBA00023012"/>
    </source>
</evidence>
<dbReference type="PROSITE" id="PS50110">
    <property type="entry name" value="RESPONSE_REGULATORY"/>
    <property type="match status" value="1"/>
</dbReference>
<reference evidence="12" key="1">
    <citation type="journal article" date="2019" name="Int. J. Syst. Evol. Microbiol.">
        <title>The Global Catalogue of Microorganisms (GCM) 10K type strain sequencing project: providing services to taxonomists for standard genome sequencing and annotation.</title>
        <authorList>
            <consortium name="The Broad Institute Genomics Platform"/>
            <consortium name="The Broad Institute Genome Sequencing Center for Infectious Disease"/>
            <person name="Wu L."/>
            <person name="Ma J."/>
        </authorList>
    </citation>
    <scope>NUCLEOTIDE SEQUENCE [LARGE SCALE GENOMIC DNA]</scope>
    <source>
        <strain evidence="12">CCM 8749</strain>
    </source>
</reference>
<sequence length="559" mass="63625">MYKLLMIDDEEPVREAIRILGDWASAGITEIFEAKHGREALELLERHSIDIALIDMKMPEMSGLEFLQQIEQTNPELLTIVISGYNDFEYTRQAIRSKVVDYLLKPINRQELNNALRKATDLLGAKHQEEHEFINRNIALNLSLPKLKEKVYWSYIDRSQAKHTNEAVLSLIGADHSSVRYLACVVRLMNMEQVKKKRFNGDSELLRFSATNVLSETSGGSFTAFSFVNPKREHELIIVLTVTGGLEQDVMYYAYHGVNKSVQTLHSLFGLTAVAGLGFQAPALDGLADSYDTACRSVLSANLLRLKHDNSTVLPAKPESPQQRHLHHEKLLLSIASTIQKLRGAMEAGNSALAASVIDEQLKSWHAGGQLTIGEAERILSKFVIMLNDICLELGVESEKLPVGGQNPLLFMQISSDYASFEQFGQLLQDVLDYYVQCVRSANNASYPFRIEQIKEYIDNHYFEDIKISMFSDKYFLSREYLMKLFKSEYGYGIYEYVLKVRMDKARELLSNPDLKIQDISELLGYKDKNYFSKAFRNYFAMSPSEYRHALQKDGNTVN</sequence>
<evidence type="ECO:0000256" key="5">
    <source>
        <dbReference type="ARBA" id="ARBA00023015"/>
    </source>
</evidence>
<evidence type="ECO:0000256" key="7">
    <source>
        <dbReference type="ARBA" id="ARBA00023163"/>
    </source>
</evidence>
<dbReference type="PANTHER" id="PTHR42713">
    <property type="entry name" value="HISTIDINE KINASE-RELATED"/>
    <property type="match status" value="1"/>
</dbReference>
<dbReference type="Gene3D" id="3.40.50.2300">
    <property type="match status" value="1"/>
</dbReference>
<dbReference type="RefSeq" id="WP_379894406.1">
    <property type="nucleotide sequence ID" value="NZ_CBCSCT010000055.1"/>
</dbReference>
<name>A0ABW1IPV4_9BACL</name>